<feature type="region of interest" description="Disordered" evidence="2">
    <location>
        <begin position="159"/>
        <end position="230"/>
    </location>
</feature>
<sequence length="324" mass="37971">MSESWKEARAIFFDMMDEWFREYLRNRPEIPRPPPPTNRPDEILHTTGGRRYPQWYQIKTLHTWDFFQVEFEKKYISQRFLVSKRKEFLELKQGNKTVSEYEREFVRLSQYATEWVQSEAEIWKRFEEGINEEIKLLIGILKIQEFTALVDRAKKAEELKNEKKQAKREAQVSSKRSSGRAHSFPTKKLRSHQERSTLLVGYSDRARSSKRHNSKSSSPVVTSVGSVNDQKPKCKSYNKFHFREFRMKSGACFRCGSPEHFLRGCPERANKEDAIVKSNARALARTYAIRAREGVSAPDVITRDLAWTSNPTVRCKVCGSAYLR</sequence>
<name>A0A0B0NVA1_GOSAR</name>
<dbReference type="InterPro" id="IPR001878">
    <property type="entry name" value="Znf_CCHC"/>
</dbReference>
<keyword evidence="1" id="KW-0862">Zinc</keyword>
<dbReference type="Proteomes" id="UP000032142">
    <property type="component" value="Unassembled WGS sequence"/>
</dbReference>
<dbReference type="InterPro" id="IPR036875">
    <property type="entry name" value="Znf_CCHC_sf"/>
</dbReference>
<dbReference type="Gene3D" id="4.10.60.10">
    <property type="entry name" value="Zinc finger, CCHC-type"/>
    <property type="match status" value="1"/>
</dbReference>
<evidence type="ECO:0000259" key="3">
    <source>
        <dbReference type="PROSITE" id="PS50158"/>
    </source>
</evidence>
<dbReference type="GO" id="GO:0008270">
    <property type="term" value="F:zinc ion binding"/>
    <property type="evidence" value="ECO:0007669"/>
    <property type="project" value="UniProtKB-KW"/>
</dbReference>
<proteinExistence type="predicted"/>
<keyword evidence="1" id="KW-0479">Metal-binding</keyword>
<dbReference type="GO" id="GO:0003676">
    <property type="term" value="F:nucleic acid binding"/>
    <property type="evidence" value="ECO:0007669"/>
    <property type="project" value="InterPro"/>
</dbReference>
<reference evidence="5" key="1">
    <citation type="submission" date="2014-09" db="EMBL/GenBank/DDBJ databases">
        <authorList>
            <person name="Mudge J."/>
            <person name="Ramaraj T."/>
            <person name="Lindquist I.E."/>
            <person name="Bharti A.K."/>
            <person name="Sundararajan A."/>
            <person name="Cameron C.T."/>
            <person name="Woodward J.E."/>
            <person name="May G.D."/>
            <person name="Brubaker C."/>
            <person name="Broadhvest J."/>
            <person name="Wilkins T.A."/>
        </authorList>
    </citation>
    <scope>NUCLEOTIDE SEQUENCE</scope>
    <source>
        <strain evidence="5">cv. AKA8401</strain>
    </source>
</reference>
<dbReference type="AlphaFoldDB" id="A0A0B0NVA1"/>
<dbReference type="EMBL" id="KN406451">
    <property type="protein sequence ID" value="KHG16572.1"/>
    <property type="molecule type" value="Genomic_DNA"/>
</dbReference>
<evidence type="ECO:0000256" key="1">
    <source>
        <dbReference type="PROSITE-ProRule" id="PRU00047"/>
    </source>
</evidence>
<evidence type="ECO:0000256" key="2">
    <source>
        <dbReference type="SAM" id="MobiDB-lite"/>
    </source>
</evidence>
<dbReference type="InterPro" id="IPR005162">
    <property type="entry name" value="Retrotrans_gag_dom"/>
</dbReference>
<dbReference type="SMART" id="SM00343">
    <property type="entry name" value="ZnF_C2HC"/>
    <property type="match status" value="1"/>
</dbReference>
<protein>
    <submittedName>
        <fullName evidence="4">E3 ubiquitin-protein ligase RBBP6</fullName>
    </submittedName>
</protein>
<dbReference type="PANTHER" id="PTHR34482">
    <property type="entry name" value="DNA DAMAGE-INDUCIBLE PROTEIN 1-LIKE"/>
    <property type="match status" value="1"/>
</dbReference>
<gene>
    <name evidence="4" type="ORF">F383_23315</name>
</gene>
<feature type="compositionally biased region" description="Low complexity" evidence="2">
    <location>
        <begin position="215"/>
        <end position="227"/>
    </location>
</feature>
<evidence type="ECO:0000313" key="5">
    <source>
        <dbReference type="Proteomes" id="UP000032142"/>
    </source>
</evidence>
<keyword evidence="1" id="KW-0863">Zinc-finger</keyword>
<dbReference type="Pfam" id="PF03732">
    <property type="entry name" value="Retrotrans_gag"/>
    <property type="match status" value="1"/>
</dbReference>
<dbReference type="PROSITE" id="PS50158">
    <property type="entry name" value="ZF_CCHC"/>
    <property type="match status" value="1"/>
</dbReference>
<dbReference type="PANTHER" id="PTHR34482:SF36">
    <property type="entry name" value="RETROTRANSPOSON GAG DOMAIN-CONTAINING PROTEIN"/>
    <property type="match status" value="1"/>
</dbReference>
<dbReference type="SUPFAM" id="SSF57756">
    <property type="entry name" value="Retrovirus zinc finger-like domains"/>
    <property type="match status" value="1"/>
</dbReference>
<keyword evidence="5" id="KW-1185">Reference proteome</keyword>
<evidence type="ECO:0000313" key="4">
    <source>
        <dbReference type="EMBL" id="KHG16572.1"/>
    </source>
</evidence>
<feature type="domain" description="CCHC-type" evidence="3">
    <location>
        <begin position="252"/>
        <end position="267"/>
    </location>
</feature>
<accession>A0A0B0NVA1</accession>
<feature type="compositionally biased region" description="Basic and acidic residues" evidence="2">
    <location>
        <begin position="159"/>
        <end position="170"/>
    </location>
</feature>
<organism evidence="4 5">
    <name type="scientific">Gossypium arboreum</name>
    <name type="common">Tree cotton</name>
    <name type="synonym">Gossypium nanking</name>
    <dbReference type="NCBI Taxonomy" id="29729"/>
    <lineage>
        <taxon>Eukaryota</taxon>
        <taxon>Viridiplantae</taxon>
        <taxon>Streptophyta</taxon>
        <taxon>Embryophyta</taxon>
        <taxon>Tracheophyta</taxon>
        <taxon>Spermatophyta</taxon>
        <taxon>Magnoliopsida</taxon>
        <taxon>eudicotyledons</taxon>
        <taxon>Gunneridae</taxon>
        <taxon>Pentapetalae</taxon>
        <taxon>rosids</taxon>
        <taxon>malvids</taxon>
        <taxon>Malvales</taxon>
        <taxon>Malvaceae</taxon>
        <taxon>Malvoideae</taxon>
        <taxon>Gossypium</taxon>
    </lineage>
</organism>